<dbReference type="AlphaFoldDB" id="A0A1Z5RJ25"/>
<evidence type="ECO:0000313" key="2">
    <source>
        <dbReference type="EMBL" id="OQU83599.1"/>
    </source>
</evidence>
<dbReference type="InterPro" id="IPR013598">
    <property type="entry name" value="Exportin-1/Importin-b-like"/>
</dbReference>
<protein>
    <recommendedName>
        <fullName evidence="1">Exportin-1/Importin-beta-like domain-containing protein</fullName>
    </recommendedName>
</protein>
<dbReference type="Gramene" id="OQU83599">
    <property type="protein sequence ID" value="OQU83599"/>
    <property type="gene ID" value="SORBI_3005G142800"/>
</dbReference>
<dbReference type="InterPro" id="IPR016024">
    <property type="entry name" value="ARM-type_fold"/>
</dbReference>
<dbReference type="InterPro" id="IPR057941">
    <property type="entry name" value="TPR_TNPO3_IPO13_2nd"/>
</dbReference>
<evidence type="ECO:0000259" key="1">
    <source>
        <dbReference type="Pfam" id="PF08389"/>
    </source>
</evidence>
<dbReference type="Proteomes" id="UP000000768">
    <property type="component" value="Chromosome 5"/>
</dbReference>
<proteinExistence type="predicted"/>
<reference evidence="2 3" key="1">
    <citation type="journal article" date="2009" name="Nature">
        <title>The Sorghum bicolor genome and the diversification of grasses.</title>
        <authorList>
            <person name="Paterson A.H."/>
            <person name="Bowers J.E."/>
            <person name="Bruggmann R."/>
            <person name="Dubchak I."/>
            <person name="Grimwood J."/>
            <person name="Gundlach H."/>
            <person name="Haberer G."/>
            <person name="Hellsten U."/>
            <person name="Mitros T."/>
            <person name="Poliakov A."/>
            <person name="Schmutz J."/>
            <person name="Spannagl M."/>
            <person name="Tang H."/>
            <person name="Wang X."/>
            <person name="Wicker T."/>
            <person name="Bharti A.K."/>
            <person name="Chapman J."/>
            <person name="Feltus F.A."/>
            <person name="Gowik U."/>
            <person name="Grigoriev I.V."/>
            <person name="Lyons E."/>
            <person name="Maher C.A."/>
            <person name="Martis M."/>
            <person name="Narechania A."/>
            <person name="Otillar R.P."/>
            <person name="Penning B.W."/>
            <person name="Salamov A.A."/>
            <person name="Wang Y."/>
            <person name="Zhang L."/>
            <person name="Carpita N.C."/>
            <person name="Freeling M."/>
            <person name="Gingle A.R."/>
            <person name="Hash C.T."/>
            <person name="Keller B."/>
            <person name="Klein P."/>
            <person name="Kresovich S."/>
            <person name="McCann M.C."/>
            <person name="Ming R."/>
            <person name="Peterson D.G."/>
            <person name="Mehboob-ur-Rahman"/>
            <person name="Ware D."/>
            <person name="Westhoff P."/>
            <person name="Mayer K.F."/>
            <person name="Messing J."/>
            <person name="Rokhsar D.S."/>
        </authorList>
    </citation>
    <scope>NUCLEOTIDE SEQUENCE [LARGE SCALE GENOMIC DNA]</scope>
    <source>
        <strain evidence="3">cv. BTx623</strain>
    </source>
</reference>
<dbReference type="GO" id="GO:0006606">
    <property type="term" value="P:protein import into nucleus"/>
    <property type="evidence" value="ECO:0000318"/>
    <property type="project" value="GO_Central"/>
</dbReference>
<organism evidence="2 3">
    <name type="scientific">Sorghum bicolor</name>
    <name type="common">Sorghum</name>
    <name type="synonym">Sorghum vulgare</name>
    <dbReference type="NCBI Taxonomy" id="4558"/>
    <lineage>
        <taxon>Eukaryota</taxon>
        <taxon>Viridiplantae</taxon>
        <taxon>Streptophyta</taxon>
        <taxon>Embryophyta</taxon>
        <taxon>Tracheophyta</taxon>
        <taxon>Spermatophyta</taxon>
        <taxon>Magnoliopsida</taxon>
        <taxon>Liliopsida</taxon>
        <taxon>Poales</taxon>
        <taxon>Poaceae</taxon>
        <taxon>PACMAD clade</taxon>
        <taxon>Panicoideae</taxon>
        <taxon>Andropogonodae</taxon>
        <taxon>Andropogoneae</taxon>
        <taxon>Sorghinae</taxon>
        <taxon>Sorghum</taxon>
    </lineage>
</organism>
<sequence length="1025" mass="111825">MDAAEASELQARLAAAVHALNHDASPSARLAANQWLLALQRSPQAWAVATSLLAAPDPPPPADLLFFAAQMLRRKIQSPGSAFPALGLAPQLLDALLLAARRFCAAPAPRQLLTQICLALAALALRAEGGVDGLFARMPHLPPPAVLELLTVLPEEAAQDQGGDTGVDAAARCRFTRELLAHAPAVLEFLHGQSEKAPTDDDGVPLHERNRRILRCLLSWVRVGCFLETPAAALATHPLLTFAFNSLQVSFSFEVAIEVMIELVSQHQEIPEAFLSKTPYIREVLLLPALANRSEKIIAGLACLMCEVGQAAPALVAEGGGQALALTDGLLRCVAFTSEDWEIAESTLQFWCSLAHFILGIDVKTAKRNVVRELFVPVFSSLLDALLFRAQMDTDSDGAPCIPEGLTQFRMNLEELLIDICLLLGAPAYINKLFSGGWDFSSQTIPWKEVEVRMYALSMVADTILQDESSFDFSIIMHFVNILSSRTPVELNGSLFLVYKSFGDVIGSYSKWLSSSQSNIKPLLLFCASGISKSISSNACSLALRKLCEDAPSFIHEPQNLEILFWISEGMNKGNLQLEDEEEIISAITHALSSVSEKELKKSSLARLLCSSYSAVEKIIDIDRDQSLRQNPAAYTQSLDLAVRGLYRMSALFHHLATSVTSGLVDDDIIIVLLGILWPLLEKLFRSSHMENVNLSAAVCRSLSSAMHSCGHHFHILLPKVMECLSANFLLFQRHDCFLRTAANVIEEFGHKEEYGALCVRTFETLSSASSISALNSSYTCDQEPDLVEAYTYFTSMFIRCCQKEAIVASSSLLELSFQKAAICSTAMHRGAALAAMSYMSYGFGVKTHVSKMLAHKGFLESVLAAVLESPECIPNGSPGVALIQILARCGEGLLSNVLYALLGVSALSRVHKSATILQQLAALCSFCEATAWKAVLSWNSLCGWLQSTVKSLPSEYLKQGEAEMIVPLWLKVLQDAGSDYLYSRTGDNIRSHQGYMQGKGGRTLKRIIRDFAESHRNVPIPSTS</sequence>
<reference evidence="3" key="2">
    <citation type="journal article" date="2018" name="Plant J.">
        <title>The Sorghum bicolor reference genome: improved assembly, gene annotations, a transcriptome atlas, and signatures of genome organization.</title>
        <authorList>
            <person name="McCormick R.F."/>
            <person name="Truong S.K."/>
            <person name="Sreedasyam A."/>
            <person name="Jenkins J."/>
            <person name="Shu S."/>
            <person name="Sims D."/>
            <person name="Kennedy M."/>
            <person name="Amirebrahimi M."/>
            <person name="Weers B.D."/>
            <person name="McKinley B."/>
            <person name="Mattison A."/>
            <person name="Morishige D.T."/>
            <person name="Grimwood J."/>
            <person name="Schmutz J."/>
            <person name="Mullet J.E."/>
        </authorList>
    </citation>
    <scope>NUCLEOTIDE SEQUENCE [LARGE SCALE GENOMIC DNA]</scope>
    <source>
        <strain evidence="3">cv. BTx623</strain>
    </source>
</reference>
<dbReference type="SUPFAM" id="SSF48371">
    <property type="entry name" value="ARM repeat"/>
    <property type="match status" value="1"/>
</dbReference>
<dbReference type="OrthoDB" id="435593at2759"/>
<keyword evidence="3" id="KW-1185">Reference proteome</keyword>
<name>A0A1Z5RJ25_SORBI</name>
<dbReference type="Pfam" id="PF24138">
    <property type="entry name" value="TPR_TNPO3_IPO13_2nd"/>
    <property type="match status" value="1"/>
</dbReference>
<evidence type="ECO:0000313" key="3">
    <source>
        <dbReference type="Proteomes" id="UP000000768"/>
    </source>
</evidence>
<dbReference type="InterPro" id="IPR011989">
    <property type="entry name" value="ARM-like"/>
</dbReference>
<dbReference type="InterPro" id="IPR051345">
    <property type="entry name" value="Importin_beta-like_NTR"/>
</dbReference>
<dbReference type="ExpressionAtlas" id="A0A1Z5RJ25">
    <property type="expression patterns" value="baseline and differential"/>
</dbReference>
<dbReference type="GO" id="GO:0005737">
    <property type="term" value="C:cytoplasm"/>
    <property type="evidence" value="ECO:0000318"/>
    <property type="project" value="GO_Central"/>
</dbReference>
<dbReference type="PANTHER" id="PTHR12363:SF44">
    <property type="entry name" value="ARM REPEAT SUPERFAMILY PROTEIN"/>
    <property type="match status" value="1"/>
</dbReference>
<dbReference type="PANTHER" id="PTHR12363">
    <property type="entry name" value="TRANSPORTIN 3 AND IMPORTIN 13"/>
    <property type="match status" value="1"/>
</dbReference>
<gene>
    <name evidence="2" type="ORF">SORBI_3005G142800</name>
</gene>
<dbReference type="InParanoid" id="A0A1Z5RJ25"/>
<dbReference type="Pfam" id="PF08389">
    <property type="entry name" value="Xpo1"/>
    <property type="match status" value="1"/>
</dbReference>
<feature type="domain" description="Exportin-1/Importin-beta-like" evidence="1">
    <location>
        <begin position="109"/>
        <end position="259"/>
    </location>
</feature>
<dbReference type="STRING" id="4558.A0A1Z5RJ25"/>
<dbReference type="EMBL" id="CM000764">
    <property type="protein sequence ID" value="OQU83599.1"/>
    <property type="molecule type" value="Genomic_DNA"/>
</dbReference>
<accession>A0A1Z5RJ25</accession>
<dbReference type="Gene3D" id="1.25.10.10">
    <property type="entry name" value="Leucine-rich Repeat Variant"/>
    <property type="match status" value="1"/>
</dbReference>